<accession>A0ABX1QKM7</accession>
<sequence length="331" mass="37762">MIAQRRPRGLRGLLPFLLVFWMWPASALELTRVVAVVNNEPITSTELNQYLVRAQNQVAKQGLQISESDLRQQVLEQMILEKLQLQVAKRMGISVDDAAVSRAIEDIAQRNALTLDTLEQALAADGISFDQFREQIRREMTIARLREREMEGRVTVSDTEVDHFLANNPDLMRRIEAEAGNVIQTRVRHILIRTNQATNDESARARLLALRERILNGVDFAELARANSDDGSAFKGGDLGWINPGDTVPAFEEAMNRLEPGEISQPVKTPFGWHLIQVLERRPLTASEDYRRNYARQILRRQKLEQAYNAWLQTIRAEAFVEIRRDALEGT</sequence>
<evidence type="ECO:0000313" key="9">
    <source>
        <dbReference type="Proteomes" id="UP000669605"/>
    </source>
</evidence>
<feature type="domain" description="PpiC" evidence="7">
    <location>
        <begin position="182"/>
        <end position="280"/>
    </location>
</feature>
<keyword evidence="2" id="KW-0574">Periplasm</keyword>
<comment type="caution">
    <text evidence="8">The sequence shown here is derived from an EMBL/GenBank/DDBJ whole genome shotgun (WGS) entry which is preliminary data.</text>
</comment>
<dbReference type="Pfam" id="PF13616">
    <property type="entry name" value="Rotamase_3"/>
    <property type="match status" value="1"/>
</dbReference>
<keyword evidence="9" id="KW-1185">Reference proteome</keyword>
<evidence type="ECO:0000256" key="3">
    <source>
        <dbReference type="ARBA" id="ARBA00023110"/>
    </source>
</evidence>
<evidence type="ECO:0000256" key="2">
    <source>
        <dbReference type="ARBA" id="ARBA00022764"/>
    </source>
</evidence>
<dbReference type="PANTHER" id="PTHR47637">
    <property type="entry name" value="CHAPERONE SURA"/>
    <property type="match status" value="1"/>
</dbReference>
<dbReference type="InterPro" id="IPR027304">
    <property type="entry name" value="Trigger_fact/SurA_dom_sf"/>
</dbReference>
<evidence type="ECO:0000256" key="6">
    <source>
        <dbReference type="PROSITE-ProRule" id="PRU00278"/>
    </source>
</evidence>
<evidence type="ECO:0000256" key="5">
    <source>
        <dbReference type="ARBA" id="ARBA00023235"/>
    </source>
</evidence>
<dbReference type="Gene3D" id="1.10.4030.10">
    <property type="entry name" value="Porin chaperone SurA, peptide-binding domain"/>
    <property type="match status" value="1"/>
</dbReference>
<name>A0ABX1QKM7_9PROT</name>
<evidence type="ECO:0000256" key="4">
    <source>
        <dbReference type="ARBA" id="ARBA00023186"/>
    </source>
</evidence>
<proteinExistence type="predicted"/>
<protein>
    <submittedName>
        <fullName evidence="8">Peptidylprolyl isomerase</fullName>
    </submittedName>
</protein>
<dbReference type="Gene3D" id="3.10.50.40">
    <property type="match status" value="1"/>
</dbReference>
<dbReference type="InterPro" id="IPR050280">
    <property type="entry name" value="OMP_Chaperone_SurA"/>
</dbReference>
<evidence type="ECO:0000313" key="8">
    <source>
        <dbReference type="EMBL" id="NMH15964.1"/>
    </source>
</evidence>
<dbReference type="PANTHER" id="PTHR47637:SF1">
    <property type="entry name" value="CHAPERONE SURA"/>
    <property type="match status" value="1"/>
</dbReference>
<dbReference type="SUPFAM" id="SSF54534">
    <property type="entry name" value="FKBP-like"/>
    <property type="match status" value="1"/>
</dbReference>
<dbReference type="InterPro" id="IPR046357">
    <property type="entry name" value="PPIase_dom_sf"/>
</dbReference>
<organism evidence="8 9">
    <name type="scientific">Tepidiphilus baoligensis</name>
    <dbReference type="NCBI Taxonomy" id="2698687"/>
    <lineage>
        <taxon>Bacteria</taxon>
        <taxon>Pseudomonadati</taxon>
        <taxon>Pseudomonadota</taxon>
        <taxon>Hydrogenophilia</taxon>
        <taxon>Hydrogenophilales</taxon>
        <taxon>Hydrogenophilaceae</taxon>
        <taxon>Tepidiphilus</taxon>
    </lineage>
</organism>
<dbReference type="Proteomes" id="UP000669605">
    <property type="component" value="Unassembled WGS sequence"/>
</dbReference>
<reference evidence="8 9" key="1">
    <citation type="journal article" date="2020" name="Curr. Microbiol.">
        <title>Tepidiphilus baoligensis sp. nov., a Novel Bacterium of the Family Hydrogenophilaceae Isolated from an Oil Reservoir.</title>
        <authorList>
            <person name="Zhang X."/>
            <person name="Wang G."/>
            <person name="Ma X."/>
            <person name="Yu J."/>
            <person name="You J."/>
            <person name="Xue Y."/>
            <person name="Ma Y."/>
        </authorList>
    </citation>
    <scope>NUCLEOTIDE SEQUENCE [LARGE SCALE GENOMIC DNA]</scope>
    <source>
        <strain evidence="8 9">B18-69</strain>
    </source>
</reference>
<keyword evidence="3 6" id="KW-0697">Rotamase</keyword>
<dbReference type="Pfam" id="PF09312">
    <property type="entry name" value="SurA_N"/>
    <property type="match status" value="1"/>
</dbReference>
<dbReference type="PROSITE" id="PS50198">
    <property type="entry name" value="PPIC_PPIASE_2"/>
    <property type="match status" value="1"/>
</dbReference>
<dbReference type="InterPro" id="IPR023058">
    <property type="entry name" value="PPIase_PpiC_CS"/>
</dbReference>
<keyword evidence="5 6" id="KW-0413">Isomerase</keyword>
<keyword evidence="4" id="KW-0143">Chaperone</keyword>
<dbReference type="InterPro" id="IPR000297">
    <property type="entry name" value="PPIase_PpiC"/>
</dbReference>
<gene>
    <name evidence="8" type="ORF">GV368_02325</name>
</gene>
<dbReference type="InterPro" id="IPR015391">
    <property type="entry name" value="SurA_N"/>
</dbReference>
<keyword evidence="1" id="KW-0732">Signal</keyword>
<dbReference type="SUPFAM" id="SSF109998">
    <property type="entry name" value="Triger factor/SurA peptide-binding domain-like"/>
    <property type="match status" value="1"/>
</dbReference>
<evidence type="ECO:0000256" key="1">
    <source>
        <dbReference type="ARBA" id="ARBA00022729"/>
    </source>
</evidence>
<evidence type="ECO:0000259" key="7">
    <source>
        <dbReference type="PROSITE" id="PS50198"/>
    </source>
</evidence>
<dbReference type="RefSeq" id="WP_169115158.1">
    <property type="nucleotide sequence ID" value="NZ_JAAAUB010000002.1"/>
</dbReference>
<dbReference type="GO" id="GO:0016853">
    <property type="term" value="F:isomerase activity"/>
    <property type="evidence" value="ECO:0007669"/>
    <property type="project" value="UniProtKB-KW"/>
</dbReference>
<dbReference type="EMBL" id="JAAAUB010000002">
    <property type="protein sequence ID" value="NMH15964.1"/>
    <property type="molecule type" value="Genomic_DNA"/>
</dbReference>
<dbReference type="PROSITE" id="PS01096">
    <property type="entry name" value="PPIC_PPIASE_1"/>
    <property type="match status" value="1"/>
</dbReference>